<reference evidence="1 2" key="1">
    <citation type="submission" date="2017-12" db="EMBL/GenBank/DDBJ databases">
        <title>Detection of the carbapenemase gene blaVIM-5 in members of the Pseudomonas putida group isolated from polluted Nigerian wetlands.</title>
        <authorList>
            <person name="Adelowo O."/>
            <person name="Vollmers J."/>
            <person name="Maeusezahl I."/>
            <person name="Kaster A.-K."/>
            <person name="Mueller J.A."/>
        </authorList>
    </citation>
    <scope>NUCLEOTIDE SEQUENCE [LARGE SCALE GENOMIC DNA]</scope>
    <source>
        <strain evidence="1 2">MR69</strain>
    </source>
</reference>
<comment type="caution">
    <text evidence="1">The sequence shown here is derived from an EMBL/GenBank/DDBJ whole genome shotgun (WGS) entry which is preliminary data.</text>
</comment>
<keyword evidence="2" id="KW-1185">Reference proteome</keyword>
<organism evidence="1 2">
    <name type="scientific">Pseudomonas plecoglossicida</name>
    <dbReference type="NCBI Taxonomy" id="70775"/>
    <lineage>
        <taxon>Bacteria</taxon>
        <taxon>Pseudomonadati</taxon>
        <taxon>Pseudomonadota</taxon>
        <taxon>Gammaproteobacteria</taxon>
        <taxon>Pseudomonadales</taxon>
        <taxon>Pseudomonadaceae</taxon>
        <taxon>Pseudomonas</taxon>
    </lineage>
</organism>
<name>A0ABX4U8D7_PSEDL</name>
<gene>
    <name evidence="1" type="ORF">CXG47_07905</name>
</gene>
<proteinExistence type="predicted"/>
<dbReference type="EMBL" id="PJCJ01000003">
    <property type="protein sequence ID" value="PLV15741.1"/>
    <property type="molecule type" value="Genomic_DNA"/>
</dbReference>
<evidence type="ECO:0000313" key="1">
    <source>
        <dbReference type="EMBL" id="PLV15741.1"/>
    </source>
</evidence>
<evidence type="ECO:0000313" key="2">
    <source>
        <dbReference type="Proteomes" id="UP000234744"/>
    </source>
</evidence>
<dbReference type="Proteomes" id="UP000234744">
    <property type="component" value="Unassembled WGS sequence"/>
</dbReference>
<sequence length="73" mass="8111">MYRPLRSTRLLLQRPRQTSDICSLRDSAAQKGWVISHRYCTAFKDSDLPVGAGLPAIGPEQAYLNGWSAPQPP</sequence>
<accession>A0ABX4U8D7</accession>
<protein>
    <submittedName>
        <fullName evidence="1">Uncharacterized protein</fullName>
    </submittedName>
</protein>